<dbReference type="SUPFAM" id="SSF52540">
    <property type="entry name" value="P-loop containing nucleoside triphosphate hydrolases"/>
    <property type="match status" value="1"/>
</dbReference>
<dbReference type="SMART" id="SM00072">
    <property type="entry name" value="GuKc"/>
    <property type="match status" value="1"/>
</dbReference>
<dbReference type="OrthoDB" id="6334211at2759"/>
<evidence type="ECO:0000256" key="5">
    <source>
        <dbReference type="ARBA" id="ARBA00022777"/>
    </source>
</evidence>
<evidence type="ECO:0000256" key="4">
    <source>
        <dbReference type="ARBA" id="ARBA00022741"/>
    </source>
</evidence>
<keyword evidence="6" id="KW-0067">ATP-binding</keyword>
<dbReference type="InterPro" id="IPR017665">
    <property type="entry name" value="Guanylate_kinase"/>
</dbReference>
<dbReference type="GO" id="GO:0004385">
    <property type="term" value="F:GMP kinase activity"/>
    <property type="evidence" value="ECO:0007669"/>
    <property type="project" value="UniProtKB-EC"/>
</dbReference>
<dbReference type="Gene3D" id="3.40.50.300">
    <property type="entry name" value="P-loop containing nucleotide triphosphate hydrolases"/>
    <property type="match status" value="1"/>
</dbReference>
<dbReference type="EMBL" id="AGNL01014473">
    <property type="protein sequence ID" value="EJK66697.1"/>
    <property type="molecule type" value="Genomic_DNA"/>
</dbReference>
<comment type="similarity">
    <text evidence="1">Belongs to the guanylate kinase family.</text>
</comment>
<evidence type="ECO:0000256" key="2">
    <source>
        <dbReference type="ARBA" id="ARBA00012961"/>
    </source>
</evidence>
<dbReference type="PANTHER" id="PTHR23117:SF13">
    <property type="entry name" value="GUANYLATE KINASE"/>
    <property type="match status" value="1"/>
</dbReference>
<keyword evidence="9" id="KW-1185">Reference proteome</keyword>
<accession>K0T8E3</accession>
<sequence>MTKDGFCPFSLFLFGATTVAYSRYLAGKSKKSKQSEKPQSSRGVSIAFFATSSSTNDSIRNNSCTIASGVGKGTLIELLSKRFPHFGFSVSHTTRPPREGEQDGVHYNFTTVEAIEKEIAEDKFLEYANVHGKYYGTSVEAVESVRRTGKICILDIDVQGVRNVKKSSVDAKYVFIAPPSMEELEKRLRGRATDKEESILTRLANAQGELDYGMASGNFDLVLTNDNLDKTFQALVAQLEDWYPQLKES</sequence>
<keyword evidence="4" id="KW-0547">Nucleotide-binding</keyword>
<protein>
    <recommendedName>
        <fullName evidence="2">guanylate kinase</fullName>
        <ecNumber evidence="2">2.7.4.8</ecNumber>
    </recommendedName>
</protein>
<organism evidence="8 9">
    <name type="scientific">Thalassiosira oceanica</name>
    <name type="common">Marine diatom</name>
    <dbReference type="NCBI Taxonomy" id="159749"/>
    <lineage>
        <taxon>Eukaryota</taxon>
        <taxon>Sar</taxon>
        <taxon>Stramenopiles</taxon>
        <taxon>Ochrophyta</taxon>
        <taxon>Bacillariophyta</taxon>
        <taxon>Coscinodiscophyceae</taxon>
        <taxon>Thalassiosirophycidae</taxon>
        <taxon>Thalassiosirales</taxon>
        <taxon>Thalassiosiraceae</taxon>
        <taxon>Thalassiosira</taxon>
    </lineage>
</organism>
<keyword evidence="5" id="KW-0418">Kinase</keyword>
<dbReference type="GO" id="GO:0005524">
    <property type="term" value="F:ATP binding"/>
    <property type="evidence" value="ECO:0007669"/>
    <property type="project" value="UniProtKB-KW"/>
</dbReference>
<dbReference type="InterPro" id="IPR008145">
    <property type="entry name" value="GK/Ca_channel_bsu"/>
</dbReference>
<gene>
    <name evidence="8" type="ORF">THAOC_12357</name>
</gene>
<dbReference type="Proteomes" id="UP000266841">
    <property type="component" value="Unassembled WGS sequence"/>
</dbReference>
<proteinExistence type="inferred from homology"/>
<comment type="caution">
    <text evidence="8">The sequence shown here is derived from an EMBL/GenBank/DDBJ whole genome shotgun (WGS) entry which is preliminary data.</text>
</comment>
<dbReference type="GO" id="GO:0005829">
    <property type="term" value="C:cytosol"/>
    <property type="evidence" value="ECO:0007669"/>
    <property type="project" value="TreeGrafter"/>
</dbReference>
<name>K0T8E3_THAOC</name>
<evidence type="ECO:0000259" key="7">
    <source>
        <dbReference type="PROSITE" id="PS50052"/>
    </source>
</evidence>
<keyword evidence="3" id="KW-0808">Transferase</keyword>
<feature type="domain" description="Guanylate kinase-like" evidence="7">
    <location>
        <begin position="59"/>
        <end position="240"/>
    </location>
</feature>
<dbReference type="InterPro" id="IPR008144">
    <property type="entry name" value="Guanylate_kin-like_dom"/>
</dbReference>
<evidence type="ECO:0000256" key="1">
    <source>
        <dbReference type="ARBA" id="ARBA00005790"/>
    </source>
</evidence>
<dbReference type="InterPro" id="IPR027417">
    <property type="entry name" value="P-loop_NTPase"/>
</dbReference>
<dbReference type="NCBIfam" id="TIGR03263">
    <property type="entry name" value="guanyl_kin"/>
    <property type="match status" value="1"/>
</dbReference>
<evidence type="ECO:0000256" key="3">
    <source>
        <dbReference type="ARBA" id="ARBA00022679"/>
    </source>
</evidence>
<dbReference type="OMA" id="HFFEHVK"/>
<dbReference type="PANTHER" id="PTHR23117">
    <property type="entry name" value="GUANYLATE KINASE-RELATED"/>
    <property type="match status" value="1"/>
</dbReference>
<dbReference type="Pfam" id="PF00625">
    <property type="entry name" value="Guanylate_kin"/>
    <property type="match status" value="1"/>
</dbReference>
<dbReference type="InterPro" id="IPR020590">
    <property type="entry name" value="Guanylate_kinase_CS"/>
</dbReference>
<dbReference type="PROSITE" id="PS50052">
    <property type="entry name" value="GUANYLATE_KINASE_2"/>
    <property type="match status" value="1"/>
</dbReference>
<dbReference type="PROSITE" id="PS00856">
    <property type="entry name" value="GUANYLATE_KINASE_1"/>
    <property type="match status" value="1"/>
</dbReference>
<evidence type="ECO:0000256" key="6">
    <source>
        <dbReference type="ARBA" id="ARBA00022840"/>
    </source>
</evidence>
<dbReference type="AlphaFoldDB" id="K0T8E3"/>
<evidence type="ECO:0000313" key="9">
    <source>
        <dbReference type="Proteomes" id="UP000266841"/>
    </source>
</evidence>
<dbReference type="CDD" id="cd00071">
    <property type="entry name" value="GMPK"/>
    <property type="match status" value="1"/>
</dbReference>
<dbReference type="eggNOG" id="KOG0707">
    <property type="taxonomic scope" value="Eukaryota"/>
</dbReference>
<evidence type="ECO:0000313" key="8">
    <source>
        <dbReference type="EMBL" id="EJK66697.1"/>
    </source>
</evidence>
<dbReference type="FunFam" id="3.40.50.300:FF:000776">
    <property type="entry name" value="Guanylate kinase 2"/>
    <property type="match status" value="1"/>
</dbReference>
<dbReference type="EC" id="2.7.4.8" evidence="2"/>
<reference evidence="8 9" key="1">
    <citation type="journal article" date="2012" name="Genome Biol.">
        <title>Genome and low-iron response of an oceanic diatom adapted to chronic iron limitation.</title>
        <authorList>
            <person name="Lommer M."/>
            <person name="Specht M."/>
            <person name="Roy A.S."/>
            <person name="Kraemer L."/>
            <person name="Andreson R."/>
            <person name="Gutowska M.A."/>
            <person name="Wolf J."/>
            <person name="Bergner S.V."/>
            <person name="Schilhabel M.B."/>
            <person name="Klostermeier U.C."/>
            <person name="Beiko R.G."/>
            <person name="Rosenstiel P."/>
            <person name="Hippler M."/>
            <person name="Laroche J."/>
        </authorList>
    </citation>
    <scope>NUCLEOTIDE SEQUENCE [LARGE SCALE GENOMIC DNA]</scope>
    <source>
        <strain evidence="8 9">CCMP1005</strain>
    </source>
</reference>
<dbReference type="FunFam" id="3.30.63.10:FF:000002">
    <property type="entry name" value="Guanylate kinase 1"/>
    <property type="match status" value="1"/>
</dbReference>
<dbReference type="Gene3D" id="3.30.63.10">
    <property type="entry name" value="Guanylate Kinase phosphate binding domain"/>
    <property type="match status" value="1"/>
</dbReference>